<dbReference type="PANTHER" id="PTHR43065">
    <property type="entry name" value="SENSOR HISTIDINE KINASE"/>
    <property type="match status" value="1"/>
</dbReference>
<dbReference type="GO" id="GO:0006355">
    <property type="term" value="P:regulation of DNA-templated transcription"/>
    <property type="evidence" value="ECO:0007669"/>
    <property type="project" value="InterPro"/>
</dbReference>
<feature type="domain" description="Histidine kinase" evidence="10">
    <location>
        <begin position="278"/>
        <end position="488"/>
    </location>
</feature>
<comment type="catalytic activity">
    <reaction evidence="1">
        <text>ATP + protein L-histidine = ADP + protein N-phospho-L-histidine.</text>
        <dbReference type="EC" id="2.7.13.3"/>
    </reaction>
</comment>
<keyword evidence="9" id="KW-0812">Transmembrane</keyword>
<dbReference type="PROSITE" id="PS50112">
    <property type="entry name" value="PAS"/>
    <property type="match status" value="1"/>
</dbReference>
<dbReference type="EC" id="2.7.13.3" evidence="2"/>
<feature type="domain" description="PAS" evidence="11">
    <location>
        <begin position="144"/>
        <end position="186"/>
    </location>
</feature>
<keyword evidence="8" id="KW-0902">Two-component regulatory system</keyword>
<dbReference type="InterPro" id="IPR036097">
    <property type="entry name" value="HisK_dim/P_sf"/>
</dbReference>
<keyword evidence="9" id="KW-1133">Transmembrane helix</keyword>
<dbReference type="InterPro" id="IPR036890">
    <property type="entry name" value="HATPase_C_sf"/>
</dbReference>
<evidence type="ECO:0000256" key="3">
    <source>
        <dbReference type="ARBA" id="ARBA00022553"/>
    </source>
</evidence>
<dbReference type="Pfam" id="PF02518">
    <property type="entry name" value="HATPase_c"/>
    <property type="match status" value="1"/>
</dbReference>
<dbReference type="GO" id="GO:0000155">
    <property type="term" value="F:phosphorelay sensor kinase activity"/>
    <property type="evidence" value="ECO:0007669"/>
    <property type="project" value="InterPro"/>
</dbReference>
<dbReference type="Pfam" id="PF00512">
    <property type="entry name" value="HisKA"/>
    <property type="match status" value="1"/>
</dbReference>
<dbReference type="PRINTS" id="PR00344">
    <property type="entry name" value="BCTRLSENSOR"/>
</dbReference>
<dbReference type="InterPro" id="IPR000014">
    <property type="entry name" value="PAS"/>
</dbReference>
<feature type="transmembrane region" description="Helical" evidence="9">
    <location>
        <begin position="77"/>
        <end position="99"/>
    </location>
</feature>
<evidence type="ECO:0000256" key="9">
    <source>
        <dbReference type="SAM" id="Phobius"/>
    </source>
</evidence>
<dbReference type="PANTHER" id="PTHR43065:SF42">
    <property type="entry name" value="TWO-COMPONENT SENSOR PPRA"/>
    <property type="match status" value="1"/>
</dbReference>
<dbReference type="Pfam" id="PF00989">
    <property type="entry name" value="PAS"/>
    <property type="match status" value="1"/>
</dbReference>
<evidence type="ECO:0000313" key="12">
    <source>
        <dbReference type="EMBL" id="HDL89597.1"/>
    </source>
</evidence>
<dbReference type="GO" id="GO:0005524">
    <property type="term" value="F:ATP binding"/>
    <property type="evidence" value="ECO:0007669"/>
    <property type="project" value="UniProtKB-KW"/>
</dbReference>
<dbReference type="InterPro" id="IPR003661">
    <property type="entry name" value="HisK_dim/P_dom"/>
</dbReference>
<keyword evidence="6" id="KW-0418">Kinase</keyword>
<feature type="transmembrane region" description="Helical" evidence="9">
    <location>
        <begin position="37"/>
        <end position="57"/>
    </location>
</feature>
<dbReference type="SUPFAM" id="SSF55785">
    <property type="entry name" value="PYP-like sensor domain (PAS domain)"/>
    <property type="match status" value="1"/>
</dbReference>
<accession>A0A7C1AVF9</accession>
<evidence type="ECO:0000259" key="11">
    <source>
        <dbReference type="PROSITE" id="PS50112"/>
    </source>
</evidence>
<evidence type="ECO:0000256" key="4">
    <source>
        <dbReference type="ARBA" id="ARBA00022679"/>
    </source>
</evidence>
<evidence type="ECO:0000256" key="1">
    <source>
        <dbReference type="ARBA" id="ARBA00000085"/>
    </source>
</evidence>
<dbReference type="SMART" id="SM00388">
    <property type="entry name" value="HisKA"/>
    <property type="match status" value="1"/>
</dbReference>
<dbReference type="InterPro" id="IPR003594">
    <property type="entry name" value="HATPase_dom"/>
</dbReference>
<dbReference type="SMART" id="SM00387">
    <property type="entry name" value="HATPase_c"/>
    <property type="match status" value="1"/>
</dbReference>
<dbReference type="PROSITE" id="PS50109">
    <property type="entry name" value="HIS_KIN"/>
    <property type="match status" value="1"/>
</dbReference>
<proteinExistence type="predicted"/>
<dbReference type="Proteomes" id="UP000886355">
    <property type="component" value="Unassembled WGS sequence"/>
</dbReference>
<keyword evidence="3" id="KW-0597">Phosphoprotein</keyword>
<dbReference type="Gene3D" id="3.30.565.10">
    <property type="entry name" value="Histidine kinase-like ATPase, C-terminal domain"/>
    <property type="match status" value="1"/>
</dbReference>
<sequence>MPVYVVDLYGSLLMIIFAFLSIRQVKRLRSENPQNVVWIYLLWLCYGLAGFAVSRSVGHIVKRVFITSGHEYLWLMLRPYSGAVNTIMFVVVASITLFFERIWKIYEHIMEDRRALKQAHEQLLYMNKHLEDLVTERTKELALSERKYRRLFEISRDMIAIVEWNGRILSINPAGLCMLGWGDEDVKVKFFQDCFFNEEDFREVWKRLKMDSEVKNYECSFIRSDGLKFEVLVTGSVEVESERQMLHFWVKDISQRKNMERKLIQADKLASLGQLAAGVAHEINNPLGIILGYTQLLLRQCEEGSEVYDDLKVIERHVRNCKTIVGDLLKFARSAPTQKGEADIHEAITEVLAVVKHQFMLDGVAIKEKFDHSIPRLHWDINKMKQVFMNLLMNARQAIGKNRGLIEVETRLENGNVIIKVSDTGCGIPPENLPRVFDPFFTTKPTGQGTGLGLSVSYGIITEHGGTISVDSEPGKGTVFTLTFPIKEGMNESYEQ</sequence>
<keyword evidence="5" id="KW-0547">Nucleotide-binding</keyword>
<keyword evidence="7" id="KW-0067">ATP-binding</keyword>
<dbReference type="SUPFAM" id="SSF47384">
    <property type="entry name" value="Homodimeric domain of signal transducing histidine kinase"/>
    <property type="match status" value="1"/>
</dbReference>
<comment type="caution">
    <text evidence="12">The sequence shown here is derived from an EMBL/GenBank/DDBJ whole genome shotgun (WGS) entry which is preliminary data.</text>
</comment>
<dbReference type="InterPro" id="IPR035965">
    <property type="entry name" value="PAS-like_dom_sf"/>
</dbReference>
<dbReference type="EMBL" id="DQZW01000080">
    <property type="protein sequence ID" value="HDL89597.1"/>
    <property type="molecule type" value="Genomic_DNA"/>
</dbReference>
<evidence type="ECO:0000256" key="5">
    <source>
        <dbReference type="ARBA" id="ARBA00022741"/>
    </source>
</evidence>
<dbReference type="InterPro" id="IPR004358">
    <property type="entry name" value="Sig_transdc_His_kin-like_C"/>
</dbReference>
<feature type="transmembrane region" description="Helical" evidence="9">
    <location>
        <begin position="6"/>
        <end position="25"/>
    </location>
</feature>
<protein>
    <recommendedName>
        <fullName evidence="2">histidine kinase</fullName>
        <ecNumber evidence="2">2.7.13.3</ecNumber>
    </recommendedName>
</protein>
<dbReference type="InterPro" id="IPR013767">
    <property type="entry name" value="PAS_fold"/>
</dbReference>
<dbReference type="CDD" id="cd00082">
    <property type="entry name" value="HisKA"/>
    <property type="match status" value="1"/>
</dbReference>
<reference evidence="12" key="1">
    <citation type="journal article" date="2020" name="mSystems">
        <title>Genome- and Community-Level Interaction Insights into Carbon Utilization and Element Cycling Functions of Hydrothermarchaeota in Hydrothermal Sediment.</title>
        <authorList>
            <person name="Zhou Z."/>
            <person name="Liu Y."/>
            <person name="Xu W."/>
            <person name="Pan J."/>
            <person name="Luo Z.H."/>
            <person name="Li M."/>
        </authorList>
    </citation>
    <scope>NUCLEOTIDE SEQUENCE [LARGE SCALE GENOMIC DNA]</scope>
    <source>
        <strain evidence="12">HyVt-19</strain>
    </source>
</reference>
<dbReference type="Gene3D" id="3.30.450.20">
    <property type="entry name" value="PAS domain"/>
    <property type="match status" value="1"/>
</dbReference>
<dbReference type="SUPFAM" id="SSF55874">
    <property type="entry name" value="ATPase domain of HSP90 chaperone/DNA topoisomerase II/histidine kinase"/>
    <property type="match status" value="1"/>
</dbReference>
<keyword evidence="4" id="KW-0808">Transferase</keyword>
<evidence type="ECO:0000256" key="2">
    <source>
        <dbReference type="ARBA" id="ARBA00012438"/>
    </source>
</evidence>
<evidence type="ECO:0000256" key="8">
    <source>
        <dbReference type="ARBA" id="ARBA00023012"/>
    </source>
</evidence>
<organism evidence="12">
    <name type="scientific">Thermodesulforhabdus norvegica</name>
    <dbReference type="NCBI Taxonomy" id="39841"/>
    <lineage>
        <taxon>Bacteria</taxon>
        <taxon>Pseudomonadati</taxon>
        <taxon>Thermodesulfobacteriota</taxon>
        <taxon>Syntrophobacteria</taxon>
        <taxon>Syntrophobacterales</taxon>
        <taxon>Thermodesulforhabdaceae</taxon>
        <taxon>Thermodesulforhabdus</taxon>
    </lineage>
</organism>
<evidence type="ECO:0000259" key="10">
    <source>
        <dbReference type="PROSITE" id="PS50109"/>
    </source>
</evidence>
<keyword evidence="9" id="KW-0472">Membrane</keyword>
<evidence type="ECO:0000256" key="6">
    <source>
        <dbReference type="ARBA" id="ARBA00022777"/>
    </source>
</evidence>
<name>A0A7C1AVF9_9BACT</name>
<evidence type="ECO:0000256" key="7">
    <source>
        <dbReference type="ARBA" id="ARBA00022840"/>
    </source>
</evidence>
<gene>
    <name evidence="12" type="ORF">ENG14_01690</name>
</gene>
<dbReference type="NCBIfam" id="TIGR00229">
    <property type="entry name" value="sensory_box"/>
    <property type="match status" value="1"/>
</dbReference>
<dbReference type="CDD" id="cd00130">
    <property type="entry name" value="PAS"/>
    <property type="match status" value="1"/>
</dbReference>
<dbReference type="InterPro" id="IPR005467">
    <property type="entry name" value="His_kinase_dom"/>
</dbReference>
<dbReference type="AlphaFoldDB" id="A0A7C1AVF9"/>
<dbReference type="Gene3D" id="1.10.287.130">
    <property type="match status" value="1"/>
</dbReference>